<keyword evidence="2" id="KW-1185">Reference proteome</keyword>
<protein>
    <submittedName>
        <fullName evidence="1">Uncharacterized protein</fullName>
    </submittedName>
</protein>
<dbReference type="VEuPathDB" id="VectorBase:GAUT036687"/>
<dbReference type="Proteomes" id="UP000078200">
    <property type="component" value="Unassembled WGS sequence"/>
</dbReference>
<evidence type="ECO:0000313" key="1">
    <source>
        <dbReference type="EnsemblMetazoa" id="GAUT036687-PA"/>
    </source>
</evidence>
<name>A0A1A9VGS0_GLOAU</name>
<organism evidence="1 2">
    <name type="scientific">Glossina austeni</name>
    <name type="common">Savannah tsetse fly</name>
    <dbReference type="NCBI Taxonomy" id="7395"/>
    <lineage>
        <taxon>Eukaryota</taxon>
        <taxon>Metazoa</taxon>
        <taxon>Ecdysozoa</taxon>
        <taxon>Arthropoda</taxon>
        <taxon>Hexapoda</taxon>
        <taxon>Insecta</taxon>
        <taxon>Pterygota</taxon>
        <taxon>Neoptera</taxon>
        <taxon>Endopterygota</taxon>
        <taxon>Diptera</taxon>
        <taxon>Brachycera</taxon>
        <taxon>Muscomorpha</taxon>
        <taxon>Hippoboscoidea</taxon>
        <taxon>Glossinidae</taxon>
        <taxon>Glossina</taxon>
    </lineage>
</organism>
<dbReference type="AlphaFoldDB" id="A0A1A9VGS0"/>
<accession>A0A1A9VGS0</accession>
<dbReference type="EnsemblMetazoa" id="GAUT036687-RA">
    <property type="protein sequence ID" value="GAUT036687-PA"/>
    <property type="gene ID" value="GAUT036687"/>
</dbReference>
<sequence>MKPYFTHIAHRNNYLSRNLMRWLLLRYHVKDQSRSITIMVVSKRPLSTLHASVSSSMRSMKASGSLLPVKLSHHLLTTSMTGLLPAAVGKTSRTLHIYAIALKDNLVEGSTNRLRLISTSKPYLFRKSAPIIGLEPLGIKNIKGNWRRKFRSLILEPVKATDKFLGIYFDALKIKQRKCKQQETTTLSVYIL</sequence>
<evidence type="ECO:0000313" key="2">
    <source>
        <dbReference type="Proteomes" id="UP000078200"/>
    </source>
</evidence>
<proteinExistence type="predicted"/>
<reference evidence="1" key="1">
    <citation type="submission" date="2020-05" db="UniProtKB">
        <authorList>
            <consortium name="EnsemblMetazoa"/>
        </authorList>
    </citation>
    <scope>IDENTIFICATION</scope>
    <source>
        <strain evidence="1">TTRI</strain>
    </source>
</reference>